<reference evidence="1 2" key="1">
    <citation type="submission" date="2015-08" db="EMBL/GenBank/DDBJ databases">
        <title>Next Generation Sequencing and Analysis of the Genome of Puccinia sorghi L Schw, the Causal Agent of Maize Common Rust.</title>
        <authorList>
            <person name="Rochi L."/>
            <person name="Burguener G."/>
            <person name="Darino M."/>
            <person name="Turjanski A."/>
            <person name="Kreff E."/>
            <person name="Dieguez M.J."/>
            <person name="Sacco F."/>
        </authorList>
    </citation>
    <scope>NUCLEOTIDE SEQUENCE [LARGE SCALE GENOMIC DNA]</scope>
    <source>
        <strain evidence="1 2">RO10H11247</strain>
    </source>
</reference>
<dbReference type="AlphaFoldDB" id="A0A0L6UBL9"/>
<feature type="non-terminal residue" evidence="1">
    <location>
        <position position="1"/>
    </location>
</feature>
<organism evidence="1 2">
    <name type="scientific">Puccinia sorghi</name>
    <dbReference type="NCBI Taxonomy" id="27349"/>
    <lineage>
        <taxon>Eukaryota</taxon>
        <taxon>Fungi</taxon>
        <taxon>Dikarya</taxon>
        <taxon>Basidiomycota</taxon>
        <taxon>Pucciniomycotina</taxon>
        <taxon>Pucciniomycetes</taxon>
        <taxon>Pucciniales</taxon>
        <taxon>Pucciniaceae</taxon>
        <taxon>Puccinia</taxon>
    </lineage>
</organism>
<gene>
    <name evidence="1" type="ORF">VP01_7683g1</name>
</gene>
<dbReference type="Proteomes" id="UP000037035">
    <property type="component" value="Unassembled WGS sequence"/>
</dbReference>
<comment type="caution">
    <text evidence="1">The sequence shown here is derived from an EMBL/GenBank/DDBJ whole genome shotgun (WGS) entry which is preliminary data.</text>
</comment>
<protein>
    <submittedName>
        <fullName evidence="1">Uncharacterized protein</fullName>
    </submittedName>
</protein>
<keyword evidence="2" id="KW-1185">Reference proteome</keyword>
<evidence type="ECO:0000313" key="2">
    <source>
        <dbReference type="Proteomes" id="UP000037035"/>
    </source>
</evidence>
<dbReference type="OrthoDB" id="2515128at2759"/>
<dbReference type="PANTHER" id="PTHR47501:SF5">
    <property type="entry name" value="HAT C-TERMINAL DIMERISATION DOMAIN-CONTAINING PROTEIN"/>
    <property type="match status" value="1"/>
</dbReference>
<dbReference type="EMBL" id="LAVV01013142">
    <property type="protein sequence ID" value="KNZ45949.1"/>
    <property type="molecule type" value="Genomic_DNA"/>
</dbReference>
<proteinExistence type="predicted"/>
<sequence>FQELRFLTINFNQAEKFDYLCGFYPGSDFFECKWAATSGCVIYLDLKEAAMLNCLKLWNSLHFQKFTLIHDVWTTKGNHFGFIGGSVSFISNDWNYISFSQVSCLAPQRKLKTDSGSKKNTMARMMHQKIYKLEGPELSWDCDTMHIKCFFHKMALFVNSGLNKLGLEALL</sequence>
<dbReference type="PANTHER" id="PTHR47501">
    <property type="entry name" value="TRANSPOSASE-RELATED"/>
    <property type="match status" value="1"/>
</dbReference>
<name>A0A0L6UBL9_9BASI</name>
<dbReference type="VEuPathDB" id="FungiDB:VP01_7683g1"/>
<accession>A0A0L6UBL9</accession>
<evidence type="ECO:0000313" key="1">
    <source>
        <dbReference type="EMBL" id="KNZ45949.1"/>
    </source>
</evidence>